<protein>
    <submittedName>
        <fullName evidence="1">Uncharacterized protein</fullName>
    </submittedName>
</protein>
<organism evidence="1 2">
    <name type="scientific">Pseudomonas mandelii JR-1</name>
    <dbReference type="NCBI Taxonomy" id="1147786"/>
    <lineage>
        <taxon>Bacteria</taxon>
        <taxon>Pseudomonadati</taxon>
        <taxon>Pseudomonadota</taxon>
        <taxon>Gammaproteobacteria</taxon>
        <taxon>Pseudomonadales</taxon>
        <taxon>Pseudomonadaceae</taxon>
        <taxon>Pseudomonas</taxon>
    </lineage>
</organism>
<evidence type="ECO:0000313" key="2">
    <source>
        <dbReference type="Proteomes" id="UP000026913"/>
    </source>
</evidence>
<sequence>MAGTNKGRMDVILKIKSPVHRVTGQHHGLCSMGAIFR</sequence>
<dbReference type="KEGG" id="pman:OU5_1059"/>
<evidence type="ECO:0000313" key="1">
    <source>
        <dbReference type="EMBL" id="AHZ68138.1"/>
    </source>
</evidence>
<dbReference type="HOGENOM" id="CLU_3347447_0_0_6"/>
<dbReference type="AlphaFoldDB" id="A0A024E729"/>
<proteinExistence type="predicted"/>
<reference evidence="1 2" key="1">
    <citation type="journal article" date="2012" name="J. Bacteriol.">
        <title>Genome sequence of cold-adapted Pseudomonas mandelii strain JR-1.</title>
        <authorList>
            <person name="Jang S.H."/>
            <person name="Kim J."/>
            <person name="Kim J."/>
            <person name="Hong S."/>
            <person name="Lee C."/>
        </authorList>
    </citation>
    <scope>NUCLEOTIDE SEQUENCE [LARGE SCALE GENOMIC DNA]</scope>
    <source>
        <strain evidence="1 2">JR-1</strain>
    </source>
</reference>
<dbReference type="Proteomes" id="UP000026913">
    <property type="component" value="Chromosome"/>
</dbReference>
<dbReference type="EMBL" id="CP005960">
    <property type="protein sequence ID" value="AHZ68138.1"/>
    <property type="molecule type" value="Genomic_DNA"/>
</dbReference>
<gene>
    <name evidence="1" type="ORF">OU5_1059</name>
</gene>
<accession>A0A024E729</accession>
<name>A0A024E729_9PSED</name>